<dbReference type="PANTHER" id="PTHR44591">
    <property type="entry name" value="STRESS RESPONSE REGULATOR PROTEIN 1"/>
    <property type="match status" value="1"/>
</dbReference>
<dbReference type="PANTHER" id="PTHR44591:SF25">
    <property type="entry name" value="CHEMOTAXIS TWO-COMPONENT RESPONSE REGULATOR"/>
    <property type="match status" value="1"/>
</dbReference>
<evidence type="ECO:0000313" key="4">
    <source>
        <dbReference type="EMBL" id="PTQ07476.1"/>
    </source>
</evidence>
<accession>A0A2T5FTT7</accession>
<dbReference type="SMART" id="SM00448">
    <property type="entry name" value="REC"/>
    <property type="match status" value="1"/>
</dbReference>
<evidence type="ECO:0000256" key="1">
    <source>
        <dbReference type="ARBA" id="ARBA00022553"/>
    </source>
</evidence>
<dbReference type="Pfam" id="PF00072">
    <property type="entry name" value="Response_reg"/>
    <property type="match status" value="1"/>
</dbReference>
<evidence type="ECO:0000256" key="2">
    <source>
        <dbReference type="PROSITE-ProRule" id="PRU00169"/>
    </source>
</evidence>
<dbReference type="InterPro" id="IPR050595">
    <property type="entry name" value="Bact_response_regulator"/>
</dbReference>
<dbReference type="InterPro" id="IPR011006">
    <property type="entry name" value="CheY-like_superfamily"/>
</dbReference>
<sequence>MRRGGTVTTAKSIAIVDDDRLIRSSAASLMRSFGIAASTFESAEAFLAADAKEFACIISDVQMGGMSGLDLQDELNRRRISTPLILITAYPTDRLKDRALAGGARYFLEKPWSVDDLLVCLEEIMGPLS</sequence>
<keyword evidence="1 2" id="KW-0597">Phosphoprotein</keyword>
<feature type="domain" description="Response regulatory" evidence="3">
    <location>
        <begin position="12"/>
        <end position="125"/>
    </location>
</feature>
<dbReference type="Gene3D" id="3.40.50.2300">
    <property type="match status" value="1"/>
</dbReference>
<name>A0A2T5FTT7_9SPHN</name>
<reference evidence="4 5" key="1">
    <citation type="submission" date="2017-09" db="EMBL/GenBank/DDBJ databases">
        <title>Sphingomonas panjinensis sp.nov., isolated from oil-contaminated soil.</title>
        <authorList>
            <person name="Wang L."/>
            <person name="Chen L."/>
        </authorList>
    </citation>
    <scope>NUCLEOTIDE SEQUENCE [LARGE SCALE GENOMIC DNA]</scope>
    <source>
        <strain evidence="4 5">FW-11</strain>
    </source>
</reference>
<keyword evidence="5" id="KW-1185">Reference proteome</keyword>
<gene>
    <name evidence="4" type="ORF">CLG96_18245</name>
</gene>
<dbReference type="OrthoDB" id="9782655at2"/>
<proteinExistence type="predicted"/>
<evidence type="ECO:0000259" key="3">
    <source>
        <dbReference type="PROSITE" id="PS50110"/>
    </source>
</evidence>
<comment type="caution">
    <text evidence="4">The sequence shown here is derived from an EMBL/GenBank/DDBJ whole genome shotgun (WGS) entry which is preliminary data.</text>
</comment>
<dbReference type="PROSITE" id="PS50110">
    <property type="entry name" value="RESPONSE_REGULATORY"/>
    <property type="match status" value="1"/>
</dbReference>
<dbReference type="EMBL" id="NWBU01000018">
    <property type="protein sequence ID" value="PTQ07476.1"/>
    <property type="molecule type" value="Genomic_DNA"/>
</dbReference>
<dbReference type="SUPFAM" id="SSF52172">
    <property type="entry name" value="CheY-like"/>
    <property type="match status" value="1"/>
</dbReference>
<dbReference type="AlphaFoldDB" id="A0A2T5FTT7"/>
<organism evidence="4 5">
    <name type="scientific">Sphingomonas oleivorans</name>
    <dbReference type="NCBI Taxonomy" id="1735121"/>
    <lineage>
        <taxon>Bacteria</taxon>
        <taxon>Pseudomonadati</taxon>
        <taxon>Pseudomonadota</taxon>
        <taxon>Alphaproteobacteria</taxon>
        <taxon>Sphingomonadales</taxon>
        <taxon>Sphingomonadaceae</taxon>
        <taxon>Sphingomonas</taxon>
    </lineage>
</organism>
<dbReference type="InterPro" id="IPR001789">
    <property type="entry name" value="Sig_transdc_resp-reg_receiver"/>
</dbReference>
<protein>
    <submittedName>
        <fullName evidence="4">Two-component system response regulator</fullName>
    </submittedName>
</protein>
<feature type="modified residue" description="4-aspartylphosphate" evidence="2">
    <location>
        <position position="60"/>
    </location>
</feature>
<evidence type="ECO:0000313" key="5">
    <source>
        <dbReference type="Proteomes" id="UP000244162"/>
    </source>
</evidence>
<dbReference type="GO" id="GO:0000160">
    <property type="term" value="P:phosphorelay signal transduction system"/>
    <property type="evidence" value="ECO:0007669"/>
    <property type="project" value="InterPro"/>
</dbReference>
<dbReference type="Proteomes" id="UP000244162">
    <property type="component" value="Unassembled WGS sequence"/>
</dbReference>